<feature type="binding site" evidence="10">
    <location>
        <position position="168"/>
    </location>
    <ligand>
        <name>Na(+)</name>
        <dbReference type="ChEBI" id="CHEBI:29101"/>
    </ligand>
</feature>
<dbReference type="RefSeq" id="WP_027069761.1">
    <property type="nucleotide sequence ID" value="NZ_AUHT01000007.1"/>
</dbReference>
<dbReference type="Gene3D" id="3.60.20.10">
    <property type="entry name" value="Glutamine Phosphoribosylpyrophosphate, subunit 1, domain 1"/>
    <property type="match status" value="1"/>
</dbReference>
<proteinExistence type="inferred from homology"/>
<feature type="binding site" evidence="10">
    <location>
        <position position="171"/>
    </location>
    <ligand>
        <name>Na(+)</name>
        <dbReference type="ChEBI" id="CHEBI:29101"/>
    </ligand>
</feature>
<dbReference type="eggNOG" id="COG5405">
    <property type="taxonomic scope" value="Bacteria"/>
</dbReference>
<dbReference type="InterPro" id="IPR001353">
    <property type="entry name" value="Proteasome_sua/b"/>
</dbReference>
<evidence type="ECO:0000313" key="11">
    <source>
        <dbReference type="EMBL" id="KGO98404.1"/>
    </source>
</evidence>
<sequence>MDPSQNPNVFHATTIVSVRRDGRVAVAGDGQVTLGNTVMKSNARKIRRLGRDNQVIAGFAGAAADAFTLFELFEAKLEKHGQLTRAAVEMAKDWRTERRLGKLEALLAVADRETSLVISGTGDVIEPDDGIIAIGSGGMYALSAARALMTHTELDARTVATEAIRIAGEVCIYTNGNVVVEEI</sequence>
<dbReference type="CDD" id="cd01913">
    <property type="entry name" value="protease_HslV"/>
    <property type="match status" value="1"/>
</dbReference>
<dbReference type="PIRSF" id="PIRSF039093">
    <property type="entry name" value="HslV"/>
    <property type="match status" value="1"/>
</dbReference>
<feature type="active site" evidence="10">
    <location>
        <position position="13"/>
    </location>
</feature>
<name>A0A0A0M876_9GAMM</name>
<evidence type="ECO:0000256" key="8">
    <source>
        <dbReference type="ARBA" id="ARBA00022801"/>
    </source>
</evidence>
<dbReference type="GO" id="GO:0051603">
    <property type="term" value="P:proteolysis involved in protein catabolic process"/>
    <property type="evidence" value="ECO:0007669"/>
    <property type="project" value="InterPro"/>
</dbReference>
<keyword evidence="5 10" id="KW-0645">Protease</keyword>
<dbReference type="EC" id="3.4.25.2" evidence="10"/>
<protein>
    <recommendedName>
        <fullName evidence="10">ATP-dependent protease subunit HslV</fullName>
        <ecNumber evidence="10">3.4.25.2</ecNumber>
    </recommendedName>
</protein>
<dbReference type="GO" id="GO:0009376">
    <property type="term" value="C:HslUV protease complex"/>
    <property type="evidence" value="ECO:0007669"/>
    <property type="project" value="UniProtKB-UniRule"/>
</dbReference>
<dbReference type="InterPro" id="IPR023333">
    <property type="entry name" value="Proteasome_suB-type"/>
</dbReference>
<dbReference type="STRING" id="1385515.GCA_000423325_01384"/>
<dbReference type="PANTHER" id="PTHR32194:SF0">
    <property type="entry name" value="ATP-DEPENDENT PROTEASE SUBUNIT HSLV"/>
    <property type="match status" value="1"/>
</dbReference>
<dbReference type="InterPro" id="IPR022281">
    <property type="entry name" value="ATP-dep_Prtase_HsIV_su"/>
</dbReference>
<dbReference type="AlphaFoldDB" id="A0A0A0M876"/>
<evidence type="ECO:0000256" key="1">
    <source>
        <dbReference type="ARBA" id="ARBA00004496"/>
    </source>
</evidence>
<dbReference type="OrthoDB" id="9804884at2"/>
<organism evidence="11 12">
    <name type="scientific">Lysobacter defluvii IMMIB APB-9 = DSM 18482</name>
    <dbReference type="NCBI Taxonomy" id="1385515"/>
    <lineage>
        <taxon>Bacteria</taxon>
        <taxon>Pseudomonadati</taxon>
        <taxon>Pseudomonadota</taxon>
        <taxon>Gammaproteobacteria</taxon>
        <taxon>Lysobacterales</taxon>
        <taxon>Lysobacteraceae</taxon>
        <taxon>Novilysobacter</taxon>
    </lineage>
</organism>
<dbReference type="PANTHER" id="PTHR32194">
    <property type="entry name" value="METALLOPROTEASE TLDD"/>
    <property type="match status" value="1"/>
</dbReference>
<keyword evidence="6 10" id="KW-0888">Threonine protease</keyword>
<comment type="function">
    <text evidence="10">Protease subunit of a proteasome-like degradation complex believed to be a general protein degrading machinery.</text>
</comment>
<reference evidence="11 12" key="1">
    <citation type="submission" date="2013-08" db="EMBL/GenBank/DDBJ databases">
        <title>Genomic analysis of Lysobacter defluvii.</title>
        <authorList>
            <person name="Wang Q."/>
            <person name="Wang G."/>
        </authorList>
    </citation>
    <scope>NUCLEOTIDE SEQUENCE [LARGE SCALE GENOMIC DNA]</scope>
    <source>
        <strain evidence="11 12">IMMIB APB-9</strain>
    </source>
</reference>
<comment type="subcellular location">
    <subcellularLocation>
        <location evidence="1 10">Cytoplasm</location>
    </subcellularLocation>
</comment>
<evidence type="ECO:0000256" key="3">
    <source>
        <dbReference type="ARBA" id="ARBA00022490"/>
    </source>
</evidence>
<dbReference type="NCBIfam" id="NF003964">
    <property type="entry name" value="PRK05456.1"/>
    <property type="match status" value="1"/>
</dbReference>
<accession>A0A0A0M876</accession>
<evidence type="ECO:0000256" key="7">
    <source>
        <dbReference type="ARBA" id="ARBA00022723"/>
    </source>
</evidence>
<dbReference type="GO" id="GO:0046872">
    <property type="term" value="F:metal ion binding"/>
    <property type="evidence" value="ECO:0007669"/>
    <property type="project" value="UniProtKB-KW"/>
</dbReference>
<keyword evidence="3 10" id="KW-0963">Cytoplasm</keyword>
<evidence type="ECO:0000256" key="5">
    <source>
        <dbReference type="ARBA" id="ARBA00022670"/>
    </source>
</evidence>
<evidence type="ECO:0000313" key="12">
    <source>
        <dbReference type="Proteomes" id="UP000030003"/>
    </source>
</evidence>
<dbReference type="SUPFAM" id="SSF56235">
    <property type="entry name" value="N-terminal nucleophile aminohydrolases (Ntn hydrolases)"/>
    <property type="match status" value="1"/>
</dbReference>
<keyword evidence="12" id="KW-1185">Reference proteome</keyword>
<dbReference type="InterPro" id="IPR029055">
    <property type="entry name" value="Ntn_hydrolases_N"/>
</dbReference>
<evidence type="ECO:0000256" key="9">
    <source>
        <dbReference type="ARBA" id="ARBA00023053"/>
    </source>
</evidence>
<dbReference type="HAMAP" id="MF_00248">
    <property type="entry name" value="HslV"/>
    <property type="match status" value="1"/>
</dbReference>
<gene>
    <name evidence="10" type="primary">hslV</name>
    <name evidence="11" type="ORF">N791_08295</name>
</gene>
<dbReference type="GO" id="GO:0005839">
    <property type="term" value="C:proteasome core complex"/>
    <property type="evidence" value="ECO:0007669"/>
    <property type="project" value="InterPro"/>
</dbReference>
<evidence type="ECO:0000256" key="4">
    <source>
        <dbReference type="ARBA" id="ARBA00022533"/>
    </source>
</evidence>
<keyword evidence="8 10" id="KW-0378">Hydrolase</keyword>
<dbReference type="EMBL" id="AVBH01000085">
    <property type="protein sequence ID" value="KGO98404.1"/>
    <property type="molecule type" value="Genomic_DNA"/>
</dbReference>
<dbReference type="PROSITE" id="PS51476">
    <property type="entry name" value="PROTEASOME_BETA_2"/>
    <property type="match status" value="1"/>
</dbReference>
<keyword evidence="4 10" id="KW-0021">Allosteric enzyme</keyword>
<comment type="subunit">
    <text evidence="10">A double ring-shaped homohexamer of HslV is capped on each side by a ring-shaped HslU homohexamer. The assembly of the HslU/HslV complex is dependent on binding of ATP.</text>
</comment>
<keyword evidence="7 10" id="KW-0479">Metal-binding</keyword>
<comment type="catalytic activity">
    <reaction evidence="10">
        <text>ATP-dependent cleavage of peptide bonds with broad specificity.</text>
        <dbReference type="EC" id="3.4.25.2"/>
    </reaction>
</comment>
<keyword evidence="9 10" id="KW-0915">Sodium</keyword>
<dbReference type="NCBIfam" id="TIGR03692">
    <property type="entry name" value="ATP_dep_HslV"/>
    <property type="match status" value="1"/>
</dbReference>
<evidence type="ECO:0000256" key="6">
    <source>
        <dbReference type="ARBA" id="ARBA00022698"/>
    </source>
</evidence>
<comment type="similarity">
    <text evidence="2 10">Belongs to the peptidase T1B family. HslV subfamily.</text>
</comment>
<evidence type="ECO:0000256" key="2">
    <source>
        <dbReference type="ARBA" id="ARBA00006053"/>
    </source>
</evidence>
<dbReference type="GO" id="GO:0004298">
    <property type="term" value="F:threonine-type endopeptidase activity"/>
    <property type="evidence" value="ECO:0007669"/>
    <property type="project" value="UniProtKB-KW"/>
</dbReference>
<dbReference type="Proteomes" id="UP000030003">
    <property type="component" value="Unassembled WGS sequence"/>
</dbReference>
<evidence type="ECO:0000256" key="10">
    <source>
        <dbReference type="HAMAP-Rule" id="MF_00248"/>
    </source>
</evidence>
<comment type="activity regulation">
    <text evidence="10">Allosterically activated by HslU binding.</text>
</comment>
<feature type="binding site" evidence="10">
    <location>
        <position position="174"/>
    </location>
    <ligand>
        <name>Na(+)</name>
        <dbReference type="ChEBI" id="CHEBI:29101"/>
    </ligand>
</feature>
<comment type="caution">
    <text evidence="11">The sequence shown here is derived from an EMBL/GenBank/DDBJ whole genome shotgun (WGS) entry which is preliminary data.</text>
</comment>
<dbReference type="Pfam" id="PF00227">
    <property type="entry name" value="Proteasome"/>
    <property type="match status" value="1"/>
</dbReference>